<evidence type="ECO:0000313" key="13">
    <source>
        <dbReference type="Proteomes" id="UP000327118"/>
    </source>
</evidence>
<dbReference type="Pfam" id="PF00069">
    <property type="entry name" value="Pkinase"/>
    <property type="match status" value="2"/>
</dbReference>
<dbReference type="PROSITE" id="PS00108">
    <property type="entry name" value="PROTEIN_KINASE_ST"/>
    <property type="match status" value="1"/>
</dbReference>
<name>A0A5N6YZT7_9EURO</name>
<dbReference type="OrthoDB" id="5979581at2759"/>
<dbReference type="InterPro" id="IPR017441">
    <property type="entry name" value="Protein_kinase_ATP_BS"/>
</dbReference>
<dbReference type="PROSITE" id="PS50011">
    <property type="entry name" value="PROTEIN_KINASE_DOM"/>
    <property type="match status" value="1"/>
</dbReference>
<evidence type="ECO:0000256" key="6">
    <source>
        <dbReference type="ARBA" id="ARBA00022840"/>
    </source>
</evidence>
<dbReference type="FunFam" id="1.10.510.10:FF:000922">
    <property type="entry name" value="Protein kinase domain protein"/>
    <property type="match status" value="1"/>
</dbReference>
<dbReference type="Proteomes" id="UP000327118">
    <property type="component" value="Unassembled WGS sequence"/>
</dbReference>
<dbReference type="InterPro" id="IPR051334">
    <property type="entry name" value="SRPK"/>
</dbReference>
<reference evidence="13" key="1">
    <citation type="submission" date="2019-04" db="EMBL/GenBank/DDBJ databases">
        <title>Friends and foes A comparative genomics studyof 23 Aspergillus species from section Flavi.</title>
        <authorList>
            <consortium name="DOE Joint Genome Institute"/>
            <person name="Kjaerbolling I."/>
            <person name="Vesth T."/>
            <person name="Frisvad J.C."/>
            <person name="Nybo J.L."/>
            <person name="Theobald S."/>
            <person name="Kildgaard S."/>
            <person name="Isbrandt T."/>
            <person name="Kuo A."/>
            <person name="Sato A."/>
            <person name="Lyhne E.K."/>
            <person name="Kogle M.E."/>
            <person name="Wiebenga A."/>
            <person name="Kun R.S."/>
            <person name="Lubbers R.J."/>
            <person name="Makela M.R."/>
            <person name="Barry K."/>
            <person name="Chovatia M."/>
            <person name="Clum A."/>
            <person name="Daum C."/>
            <person name="Haridas S."/>
            <person name="He G."/>
            <person name="LaButti K."/>
            <person name="Lipzen A."/>
            <person name="Mondo S."/>
            <person name="Riley R."/>
            <person name="Salamov A."/>
            <person name="Simmons B.A."/>
            <person name="Magnuson J.K."/>
            <person name="Henrissat B."/>
            <person name="Mortensen U.H."/>
            <person name="Larsen T.O."/>
            <person name="Devries R.P."/>
            <person name="Grigoriev I.V."/>
            <person name="Machida M."/>
            <person name="Baker S.E."/>
            <person name="Andersen M.R."/>
        </authorList>
    </citation>
    <scope>NUCLEOTIDE SEQUENCE [LARGE SCALE GENOMIC DNA]</scope>
    <source>
        <strain evidence="13">CBS 553.77</strain>
    </source>
</reference>
<feature type="domain" description="Protein kinase" evidence="11">
    <location>
        <begin position="63"/>
        <end position="415"/>
    </location>
</feature>
<keyword evidence="5 12" id="KW-0418">Kinase</keyword>
<dbReference type="InterPro" id="IPR000719">
    <property type="entry name" value="Prot_kinase_dom"/>
</dbReference>
<feature type="binding site" evidence="9">
    <location>
        <position position="97"/>
    </location>
    <ligand>
        <name>ATP</name>
        <dbReference type="ChEBI" id="CHEBI:30616"/>
    </ligand>
</feature>
<dbReference type="FunFam" id="3.30.200.20:FF:000786">
    <property type="entry name" value="Protein kinase domain protein"/>
    <property type="match status" value="1"/>
</dbReference>
<dbReference type="EMBL" id="ML739260">
    <property type="protein sequence ID" value="KAE8349939.1"/>
    <property type="molecule type" value="Genomic_DNA"/>
</dbReference>
<organism evidence="12 13">
    <name type="scientific">Aspergillus coremiiformis</name>
    <dbReference type="NCBI Taxonomy" id="138285"/>
    <lineage>
        <taxon>Eukaryota</taxon>
        <taxon>Fungi</taxon>
        <taxon>Dikarya</taxon>
        <taxon>Ascomycota</taxon>
        <taxon>Pezizomycotina</taxon>
        <taxon>Eurotiomycetes</taxon>
        <taxon>Eurotiomycetidae</taxon>
        <taxon>Eurotiales</taxon>
        <taxon>Aspergillaceae</taxon>
        <taxon>Aspergillus</taxon>
        <taxon>Aspergillus subgen. Circumdati</taxon>
    </lineage>
</organism>
<dbReference type="GO" id="GO:0004674">
    <property type="term" value="F:protein serine/threonine kinase activity"/>
    <property type="evidence" value="ECO:0007669"/>
    <property type="project" value="UniProtKB-KW"/>
</dbReference>
<dbReference type="SUPFAM" id="SSF56112">
    <property type="entry name" value="Protein kinase-like (PK-like)"/>
    <property type="match status" value="1"/>
</dbReference>
<dbReference type="PANTHER" id="PTHR47634">
    <property type="entry name" value="PROTEIN KINASE DOMAIN-CONTAINING PROTEIN-RELATED"/>
    <property type="match status" value="1"/>
</dbReference>
<evidence type="ECO:0000256" key="3">
    <source>
        <dbReference type="ARBA" id="ARBA00022679"/>
    </source>
</evidence>
<gene>
    <name evidence="12" type="ORF">BDV28DRAFT_50750</name>
</gene>
<keyword evidence="2 10" id="KW-0723">Serine/threonine-protein kinase</keyword>
<comment type="catalytic activity">
    <reaction evidence="7">
        <text>L-threonyl-[protein] + ATP = O-phospho-L-threonyl-[protein] + ADP + H(+)</text>
        <dbReference type="Rhea" id="RHEA:46608"/>
        <dbReference type="Rhea" id="RHEA-COMP:11060"/>
        <dbReference type="Rhea" id="RHEA-COMP:11605"/>
        <dbReference type="ChEBI" id="CHEBI:15378"/>
        <dbReference type="ChEBI" id="CHEBI:30013"/>
        <dbReference type="ChEBI" id="CHEBI:30616"/>
        <dbReference type="ChEBI" id="CHEBI:61977"/>
        <dbReference type="ChEBI" id="CHEBI:456216"/>
        <dbReference type="EC" id="2.7.11.1"/>
    </reaction>
</comment>
<evidence type="ECO:0000256" key="2">
    <source>
        <dbReference type="ARBA" id="ARBA00022527"/>
    </source>
</evidence>
<keyword evidence="4 9" id="KW-0547">Nucleotide-binding</keyword>
<dbReference type="GO" id="GO:0000245">
    <property type="term" value="P:spliceosomal complex assembly"/>
    <property type="evidence" value="ECO:0007669"/>
    <property type="project" value="TreeGrafter"/>
</dbReference>
<accession>A0A5N6YZT7</accession>
<dbReference type="PANTHER" id="PTHR47634:SF9">
    <property type="entry name" value="PROTEIN KINASE DOMAIN-CONTAINING PROTEIN-RELATED"/>
    <property type="match status" value="1"/>
</dbReference>
<evidence type="ECO:0000313" key="12">
    <source>
        <dbReference type="EMBL" id="KAE8349939.1"/>
    </source>
</evidence>
<dbReference type="AlphaFoldDB" id="A0A5N6YZT7"/>
<dbReference type="EC" id="2.7.11.1" evidence="1"/>
<dbReference type="PROSITE" id="PS00107">
    <property type="entry name" value="PROTEIN_KINASE_ATP"/>
    <property type="match status" value="1"/>
</dbReference>
<dbReference type="InterPro" id="IPR008271">
    <property type="entry name" value="Ser/Thr_kinase_AS"/>
</dbReference>
<comment type="catalytic activity">
    <reaction evidence="8">
        <text>L-seryl-[protein] + ATP = O-phospho-L-seryl-[protein] + ADP + H(+)</text>
        <dbReference type="Rhea" id="RHEA:17989"/>
        <dbReference type="Rhea" id="RHEA-COMP:9863"/>
        <dbReference type="Rhea" id="RHEA-COMP:11604"/>
        <dbReference type="ChEBI" id="CHEBI:15378"/>
        <dbReference type="ChEBI" id="CHEBI:29999"/>
        <dbReference type="ChEBI" id="CHEBI:30616"/>
        <dbReference type="ChEBI" id="CHEBI:83421"/>
        <dbReference type="ChEBI" id="CHEBI:456216"/>
        <dbReference type="EC" id="2.7.11.1"/>
    </reaction>
</comment>
<evidence type="ECO:0000256" key="7">
    <source>
        <dbReference type="ARBA" id="ARBA00047899"/>
    </source>
</evidence>
<keyword evidence="6 9" id="KW-0067">ATP-binding</keyword>
<sequence>MTAPLRLLRMSLRGFFKTSPCQTPTTPVKVLPSAELIEEERTPHYNPKHFYPVRLYEVLNERYQITAKLGWGTSSTVWLARDLHQWRWRPTRYVAVKIKANNYATTEDAERDLRLTEHISRANPGHLGHNFVSTLLDSFNLSGPDGTHVCMVFRPLCEPLWMLQRRFQGNVLPLDVVKPVTKMILEGLRYLHVQCHIIHTDLKSDNILLSLGDQSVLDTVAQDEMNDPLPQKQLEDRTIYLSRNHFGVEAEKLGRPVITDFGLAVDGSRIHRHPIQPDDYRAPEVIIGAGWSYSVDIWNLGVLILDLVQGSGPFDRPQSEASTFSDEKHLARIISILGPPPVDMLRQARNGSRYFDAEGKFKYPEFIPQSGGLDTILSDIDGCDKLAFLNFISRMLRWRPDDRDRVEALLSDPWFQEEDER</sequence>
<dbReference type="Gene3D" id="1.10.510.10">
    <property type="entry name" value="Transferase(Phosphotransferase) domain 1"/>
    <property type="match status" value="1"/>
</dbReference>
<evidence type="ECO:0000256" key="5">
    <source>
        <dbReference type="ARBA" id="ARBA00022777"/>
    </source>
</evidence>
<evidence type="ECO:0000256" key="4">
    <source>
        <dbReference type="ARBA" id="ARBA00022741"/>
    </source>
</evidence>
<dbReference type="SMART" id="SM00220">
    <property type="entry name" value="S_TKc"/>
    <property type="match status" value="1"/>
</dbReference>
<evidence type="ECO:0000256" key="9">
    <source>
        <dbReference type="PROSITE-ProRule" id="PRU10141"/>
    </source>
</evidence>
<evidence type="ECO:0000256" key="1">
    <source>
        <dbReference type="ARBA" id="ARBA00012513"/>
    </source>
</evidence>
<dbReference type="Gene3D" id="3.30.200.20">
    <property type="entry name" value="Phosphorylase Kinase, domain 1"/>
    <property type="match status" value="1"/>
</dbReference>
<evidence type="ECO:0000259" key="11">
    <source>
        <dbReference type="PROSITE" id="PS50011"/>
    </source>
</evidence>
<keyword evidence="3" id="KW-0808">Transferase</keyword>
<protein>
    <recommendedName>
        <fullName evidence="1">non-specific serine/threonine protein kinase</fullName>
        <ecNumber evidence="1">2.7.11.1</ecNumber>
    </recommendedName>
</protein>
<dbReference type="GO" id="GO:0005524">
    <property type="term" value="F:ATP binding"/>
    <property type="evidence" value="ECO:0007669"/>
    <property type="project" value="UniProtKB-UniRule"/>
</dbReference>
<proteinExistence type="inferred from homology"/>
<dbReference type="InterPro" id="IPR011009">
    <property type="entry name" value="Kinase-like_dom_sf"/>
</dbReference>
<evidence type="ECO:0000256" key="8">
    <source>
        <dbReference type="ARBA" id="ARBA00048679"/>
    </source>
</evidence>
<evidence type="ECO:0000256" key="10">
    <source>
        <dbReference type="RuleBase" id="RU000304"/>
    </source>
</evidence>
<comment type="similarity">
    <text evidence="10">Belongs to the protein kinase superfamily.</text>
</comment>
<keyword evidence="13" id="KW-1185">Reference proteome</keyword>
<dbReference type="GO" id="GO:0050684">
    <property type="term" value="P:regulation of mRNA processing"/>
    <property type="evidence" value="ECO:0007669"/>
    <property type="project" value="TreeGrafter"/>
</dbReference>